<gene>
    <name evidence="4" type="ORF">QFZ34_002398</name>
</gene>
<keyword evidence="4" id="KW-0346">Stress response</keyword>
<dbReference type="InterPro" id="IPR036986">
    <property type="entry name" value="S4_RNA-bd_sf"/>
</dbReference>
<evidence type="ECO:0000256" key="2">
    <source>
        <dbReference type="SAM" id="MobiDB-lite"/>
    </source>
</evidence>
<dbReference type="SUPFAM" id="SSF55174">
    <property type="entry name" value="Alpha-L RNA-binding motif"/>
    <property type="match status" value="1"/>
</dbReference>
<accession>A0ABU0S8Y7</accession>
<evidence type="ECO:0000313" key="5">
    <source>
        <dbReference type="Proteomes" id="UP001237780"/>
    </source>
</evidence>
<proteinExistence type="predicted"/>
<comment type="caution">
    <text evidence="4">The sequence shown here is derived from an EMBL/GenBank/DDBJ whole genome shotgun (WGS) entry which is preliminary data.</text>
</comment>
<dbReference type="SMART" id="SM00363">
    <property type="entry name" value="S4"/>
    <property type="match status" value="1"/>
</dbReference>
<organism evidence="4 5">
    <name type="scientific">Phyllobacterium ifriqiyense</name>
    <dbReference type="NCBI Taxonomy" id="314238"/>
    <lineage>
        <taxon>Bacteria</taxon>
        <taxon>Pseudomonadati</taxon>
        <taxon>Pseudomonadota</taxon>
        <taxon>Alphaproteobacteria</taxon>
        <taxon>Hyphomicrobiales</taxon>
        <taxon>Phyllobacteriaceae</taxon>
        <taxon>Phyllobacterium</taxon>
    </lineage>
</organism>
<dbReference type="InterPro" id="IPR002942">
    <property type="entry name" value="S4_RNA-bd"/>
</dbReference>
<feature type="region of interest" description="Disordered" evidence="2">
    <location>
        <begin position="82"/>
        <end position="139"/>
    </location>
</feature>
<sequence length="139" mass="15710">MMAEADNEGKKGRRIDKWLFFARVVKSRSLAAKLVSSGNVRLNKVKIDQPSQNVKVSDVLTISLDRRVLVYEVVAGGERRGPAEEAKKLYRDLSPPPMPKEISRLDALPKRDAGSGRPTKRERRQVDRLMHDKNDDSNS</sequence>
<evidence type="ECO:0000256" key="1">
    <source>
        <dbReference type="PROSITE-ProRule" id="PRU00182"/>
    </source>
</evidence>
<feature type="compositionally biased region" description="Basic and acidic residues" evidence="2">
    <location>
        <begin position="124"/>
        <end position="139"/>
    </location>
</feature>
<dbReference type="Pfam" id="PF01479">
    <property type="entry name" value="S4"/>
    <property type="match status" value="1"/>
</dbReference>
<reference evidence="4 5" key="1">
    <citation type="submission" date="2023-07" db="EMBL/GenBank/DDBJ databases">
        <title>Comparative genomics of wheat-associated soil bacteria to identify genetic determinants of phenazine resistance.</title>
        <authorList>
            <person name="Mouncey N."/>
        </authorList>
    </citation>
    <scope>NUCLEOTIDE SEQUENCE [LARGE SCALE GENOMIC DNA]</scope>
    <source>
        <strain evidence="4 5">W4I11</strain>
    </source>
</reference>
<evidence type="ECO:0000259" key="3">
    <source>
        <dbReference type="SMART" id="SM00363"/>
    </source>
</evidence>
<dbReference type="Proteomes" id="UP001237780">
    <property type="component" value="Unassembled WGS sequence"/>
</dbReference>
<feature type="domain" description="RNA-binding S4" evidence="3">
    <location>
        <begin position="13"/>
        <end position="73"/>
    </location>
</feature>
<protein>
    <submittedName>
        <fullName evidence="4">Ribosome-associated heat shock protein Hsp15</fullName>
    </submittedName>
</protein>
<feature type="compositionally biased region" description="Basic and acidic residues" evidence="2">
    <location>
        <begin position="101"/>
        <end position="114"/>
    </location>
</feature>
<feature type="compositionally biased region" description="Basic and acidic residues" evidence="2">
    <location>
        <begin position="82"/>
        <end position="91"/>
    </location>
</feature>
<keyword evidence="5" id="KW-1185">Reference proteome</keyword>
<dbReference type="Gene3D" id="3.10.290.10">
    <property type="entry name" value="RNA-binding S4 domain"/>
    <property type="match status" value="1"/>
</dbReference>
<dbReference type="PROSITE" id="PS50889">
    <property type="entry name" value="S4"/>
    <property type="match status" value="1"/>
</dbReference>
<name>A0ABU0S8Y7_9HYPH</name>
<dbReference type="CDD" id="cd00165">
    <property type="entry name" value="S4"/>
    <property type="match status" value="1"/>
</dbReference>
<dbReference type="EMBL" id="JAUSZT010000003">
    <property type="protein sequence ID" value="MDQ0997216.1"/>
    <property type="molecule type" value="Genomic_DNA"/>
</dbReference>
<keyword evidence="1" id="KW-0694">RNA-binding</keyword>
<evidence type="ECO:0000313" key="4">
    <source>
        <dbReference type="EMBL" id="MDQ0997216.1"/>
    </source>
</evidence>